<evidence type="ECO:0000256" key="1">
    <source>
        <dbReference type="SAM" id="MobiDB-lite"/>
    </source>
</evidence>
<name>A0ABR1TIH8_9PEZI</name>
<dbReference type="EMBL" id="JAQQWK010000003">
    <property type="protein sequence ID" value="KAK8045483.1"/>
    <property type="molecule type" value="Genomic_DNA"/>
</dbReference>
<dbReference type="Gene3D" id="3.30.470.20">
    <property type="entry name" value="ATP-grasp fold, B domain"/>
    <property type="match status" value="1"/>
</dbReference>
<reference evidence="3 4" key="1">
    <citation type="submission" date="2023-01" db="EMBL/GenBank/DDBJ databases">
        <title>Analysis of 21 Apiospora genomes using comparative genomics revels a genus with tremendous synthesis potential of carbohydrate active enzymes and secondary metabolites.</title>
        <authorList>
            <person name="Sorensen T."/>
        </authorList>
    </citation>
    <scope>NUCLEOTIDE SEQUENCE [LARGE SCALE GENOMIC DNA]</scope>
    <source>
        <strain evidence="3 4">CBS 33761</strain>
    </source>
</reference>
<gene>
    <name evidence="3" type="ORF">PG993_005507</name>
</gene>
<dbReference type="Gene3D" id="3.40.50.20">
    <property type="match status" value="1"/>
</dbReference>
<sequence>MRTFHFTDQDSDFTCLWEWSPHHSPDSQYRILDLVIQEGNNKEQDGRVSSANSGEAVEDDDDLSQASHDFPKILKSVLHAFIFNPYHFISEDNGAGFKRFVDEDLANRLCLPLTMPSRLVNNRLAVVGQEWGDLELMHSILDSAHKLGVRVTIMGWQDECLDPVAKHEALEGYIQYPWRDAWQEIRDLLFSHGPFHGVISFNEYWMIDTAIVARELGLPTLSPNLVERLLDRRILRLFCPGPSDPVKLPRKDYSEGGEESETALRKLLEAPGFLPEYPLIAKARMAAAHGTEGSYLATNIDELVLSIKALSVRVWSCEEELLIDQYEEGPEVDANFVLQGGKLLAFELTDRFPTTADQYILKNEKTKLLGMPRGDFLETNLRWPSKLPQREKDLVHDTVCGVLRSLKSTDGVFHAKVRIRNSSVHYAPVPREGGSGESDGGSKHELVDLVPRPTVPEQEPSVLLLGIKPRPPGHGGVYGEKMAHGVDYQSLHLLCALGEQERFRALARPFGFAGGMPPLWVNCVFINVEAGQVYVGGGGNVVMDMIRDVSPVLNNAVYCSWLYGSRNRLFWEPWNRPRRLQVLHEIRARLLSQDHDSDPAALDQQITALFKDAYHTMAYTFAVSPPDDYLRRRVLEEGRVSANYVSWGVEMIAWSAAFAEESDGVTETRLRRLGFRTRFKCPVPDQAPWDEAFPAAARARLTEEVARAQAGTYESAEGMETADFTPVALPNELPAGAVQTTRTAQATTSMPAVQPPPTPRATGPAPASLPSKKRKLFDEKTVQTFATPKAAGFGDANAMQHLTKKELEAEVQAKANIEAEADGRESVLAVSANLGNLITLCRMHGKSWREIGTWTSSIDSLLDEERAKLLNAHKRESKASEL</sequence>
<feature type="region of interest" description="Disordered" evidence="1">
    <location>
        <begin position="744"/>
        <end position="771"/>
    </location>
</feature>
<organism evidence="3 4">
    <name type="scientific">Apiospora rasikravindrae</name>
    <dbReference type="NCBI Taxonomy" id="990691"/>
    <lineage>
        <taxon>Eukaryota</taxon>
        <taxon>Fungi</taxon>
        <taxon>Dikarya</taxon>
        <taxon>Ascomycota</taxon>
        <taxon>Pezizomycotina</taxon>
        <taxon>Sordariomycetes</taxon>
        <taxon>Xylariomycetidae</taxon>
        <taxon>Amphisphaeriales</taxon>
        <taxon>Apiosporaceae</taxon>
        <taxon>Apiospora</taxon>
    </lineage>
</organism>
<protein>
    <recommendedName>
        <fullName evidence="2">BL00235/CARNS1 N-terminal domain-containing protein</fullName>
    </recommendedName>
</protein>
<dbReference type="Proteomes" id="UP001444661">
    <property type="component" value="Unassembled WGS sequence"/>
</dbReference>
<accession>A0ABR1TIH8</accession>
<dbReference type="SUPFAM" id="SSF56059">
    <property type="entry name" value="Glutathione synthetase ATP-binding domain-like"/>
    <property type="match status" value="1"/>
</dbReference>
<comment type="caution">
    <text evidence="3">The sequence shown here is derived from an EMBL/GenBank/DDBJ whole genome shotgun (WGS) entry which is preliminary data.</text>
</comment>
<evidence type="ECO:0000313" key="3">
    <source>
        <dbReference type="EMBL" id="KAK8045483.1"/>
    </source>
</evidence>
<keyword evidence="4" id="KW-1185">Reference proteome</keyword>
<dbReference type="Pfam" id="PF18130">
    <property type="entry name" value="ATPgrasp_N"/>
    <property type="match status" value="1"/>
</dbReference>
<evidence type="ECO:0000259" key="2">
    <source>
        <dbReference type="Pfam" id="PF18130"/>
    </source>
</evidence>
<proteinExistence type="predicted"/>
<evidence type="ECO:0000313" key="4">
    <source>
        <dbReference type="Proteomes" id="UP001444661"/>
    </source>
</evidence>
<feature type="domain" description="BL00235/CARNS1 N-terminal" evidence="2">
    <location>
        <begin position="142"/>
        <end position="220"/>
    </location>
</feature>
<dbReference type="InterPro" id="IPR041472">
    <property type="entry name" value="BL00235/CARNS1_N"/>
</dbReference>
<feature type="region of interest" description="Disordered" evidence="1">
    <location>
        <begin position="42"/>
        <end position="63"/>
    </location>
</feature>